<organism evidence="1 2">
    <name type="scientific">Sphingobium herbicidovorans (strain ATCC 700291 / DSM 11019 / CCUG 56400 / KCTC 2939 / LMG 18315 / NBRC 16415 / MH)</name>
    <name type="common">Sphingomonas herbicidovorans</name>
    <dbReference type="NCBI Taxonomy" id="1219045"/>
    <lineage>
        <taxon>Bacteria</taxon>
        <taxon>Pseudomonadati</taxon>
        <taxon>Pseudomonadota</taxon>
        <taxon>Alphaproteobacteria</taxon>
        <taxon>Sphingomonadales</taxon>
        <taxon>Sphingomonadaceae</taxon>
        <taxon>Sphingobium</taxon>
    </lineage>
</organism>
<sequence>MASGKVALKFDISVPLYGLSLASFKIFSPDTNRQEALTSIIADRLQNQGRPITATSASDLRDYLVVTSGDATLPVRLDLPWVGRELFEQRKAMIAQHLGQEISDAQAVTVLLIDYVIEHAAVSLVDAIETK</sequence>
<accession>A0A086PBN8</accession>
<evidence type="ECO:0000313" key="1">
    <source>
        <dbReference type="EMBL" id="KFG90806.1"/>
    </source>
</evidence>
<proteinExistence type="predicted"/>
<reference evidence="1" key="1">
    <citation type="submission" date="2014-08" db="EMBL/GenBank/DDBJ databases">
        <title>Draft genome sequences of Sphingobium herbicidovorans.</title>
        <authorList>
            <person name="Gan H.M."/>
            <person name="Gan H.Y."/>
            <person name="Savka M.A."/>
        </authorList>
    </citation>
    <scope>NUCLEOTIDE SEQUENCE [LARGE SCALE GENOMIC DNA]</scope>
    <source>
        <strain evidence="1">NBRC 16415</strain>
    </source>
</reference>
<dbReference type="AlphaFoldDB" id="A0A086PBN8"/>
<keyword evidence="2" id="KW-1185">Reference proteome</keyword>
<name>A0A086PBN8_SPHHM</name>
<evidence type="ECO:0000313" key="2">
    <source>
        <dbReference type="Proteomes" id="UP000024284"/>
    </source>
</evidence>
<comment type="caution">
    <text evidence="1">The sequence shown here is derived from an EMBL/GenBank/DDBJ whole genome shotgun (WGS) entry which is preliminary data.</text>
</comment>
<dbReference type="Proteomes" id="UP000024284">
    <property type="component" value="Unassembled WGS sequence"/>
</dbReference>
<dbReference type="EMBL" id="JFZA02000010">
    <property type="protein sequence ID" value="KFG90806.1"/>
    <property type="molecule type" value="Genomic_DNA"/>
</dbReference>
<gene>
    <name evidence="1" type="ORF">BV98_001337</name>
</gene>
<protein>
    <submittedName>
        <fullName evidence="1">Uncharacterized protein</fullName>
    </submittedName>
</protein>
<dbReference type="PATRIC" id="fig|1219045.3.peg.1369"/>